<organism evidence="1 2">
    <name type="scientific">Candidatus Danuiimicrobium aquiferis</name>
    <dbReference type="NCBI Taxonomy" id="1801832"/>
    <lineage>
        <taxon>Bacteria</taxon>
        <taxon>Pseudomonadati</taxon>
        <taxon>Candidatus Omnitrophota</taxon>
        <taxon>Candidatus Danuiimicrobium</taxon>
    </lineage>
</organism>
<reference evidence="1 2" key="1">
    <citation type="journal article" date="2016" name="Nat. Commun.">
        <title>Thousands of microbial genomes shed light on interconnected biogeochemical processes in an aquifer system.</title>
        <authorList>
            <person name="Anantharaman K."/>
            <person name="Brown C.T."/>
            <person name="Hug L.A."/>
            <person name="Sharon I."/>
            <person name="Castelle C.J."/>
            <person name="Probst A.J."/>
            <person name="Thomas B.C."/>
            <person name="Singh A."/>
            <person name="Wilkins M.J."/>
            <person name="Karaoz U."/>
            <person name="Brodie E.L."/>
            <person name="Williams K.H."/>
            <person name="Hubbard S.S."/>
            <person name="Banfield J.F."/>
        </authorList>
    </citation>
    <scope>NUCLEOTIDE SEQUENCE [LARGE SCALE GENOMIC DNA]</scope>
</reference>
<evidence type="ECO:0000313" key="1">
    <source>
        <dbReference type="EMBL" id="OGW96807.1"/>
    </source>
</evidence>
<dbReference type="Proteomes" id="UP000178187">
    <property type="component" value="Unassembled WGS sequence"/>
</dbReference>
<dbReference type="EMBL" id="MHFR01000048">
    <property type="protein sequence ID" value="OGW96807.1"/>
    <property type="molecule type" value="Genomic_DNA"/>
</dbReference>
<protein>
    <submittedName>
        <fullName evidence="1">Uncharacterized protein</fullName>
    </submittedName>
</protein>
<accession>A0A1G1KV82</accession>
<gene>
    <name evidence="1" type="ORF">A3G33_01590</name>
</gene>
<sequence>MRKTMVILVVLVFFIIAGIATRDFNLKSCCFPQKGSYEIEALPAPAGSVRESESNPAVSVLSSLPSNSSNPFFEHFEFPAEKLTKDVKISISVFLPINHIYTEGQKLKYEVRLKRAEKPVMLVKGKLVNPLAEFPIVFNLTKISDLAGTIEIDLHIAYCSTTKPKVCKFKFFQIVQPFTVDTDGKANLELTAEVR</sequence>
<dbReference type="AlphaFoldDB" id="A0A1G1KV82"/>
<proteinExistence type="predicted"/>
<evidence type="ECO:0000313" key="2">
    <source>
        <dbReference type="Proteomes" id="UP000178187"/>
    </source>
</evidence>
<name>A0A1G1KV82_9BACT</name>
<comment type="caution">
    <text evidence="1">The sequence shown here is derived from an EMBL/GenBank/DDBJ whole genome shotgun (WGS) entry which is preliminary data.</text>
</comment>